<evidence type="ECO:0000256" key="2">
    <source>
        <dbReference type="SAM" id="Coils"/>
    </source>
</evidence>
<feature type="region of interest" description="Disordered" evidence="3">
    <location>
        <begin position="610"/>
        <end position="656"/>
    </location>
</feature>
<feature type="coiled-coil region" evidence="2">
    <location>
        <begin position="656"/>
        <end position="733"/>
    </location>
</feature>
<protein>
    <recommendedName>
        <fullName evidence="4">ODAD1 central coiled coil region domain-containing protein</fullName>
    </recommendedName>
</protein>
<feature type="compositionally biased region" description="Basic and acidic residues" evidence="3">
    <location>
        <begin position="637"/>
        <end position="656"/>
    </location>
</feature>
<name>A0A437DBB2_ORYJA</name>
<dbReference type="PANTHER" id="PTHR22091">
    <property type="entry name" value="COILED-COIL DOMAIN-CONTAINING PROTEIN 77"/>
    <property type="match status" value="1"/>
</dbReference>
<proteinExistence type="predicted"/>
<dbReference type="Proteomes" id="UP000283210">
    <property type="component" value="Chromosome 6"/>
</dbReference>
<evidence type="ECO:0000259" key="4">
    <source>
        <dbReference type="Pfam" id="PF21773"/>
    </source>
</evidence>
<sequence>MSEDLQASVIWNHDFLRKPQLDINELQREDLQHFPAVLLQHADSPDRDGLQSLIQKKDVLDQQVEFESQQHQMLQKEVSSAKLSLEELRKEVVRDASKTERQKTQKAIRTLEYKWHRASVDLNVQVAKTRGLGEELQTLYNERTSFQQLCHRMNKELRDVRKKIREETTVCAAADHERVEVQSKMAVTQELAGEALTQTKAEILKLNRVIVLELERRDFMAMKSGGRAGPDSSCRITPRKFPTRTKQKMGDSGVASQDALTEAWEKIQAATGVEDLDVLVNDFIQNEQKIFEQNSFLNNQQAKVMALKESSSEIQAEIDSLRAEHEQQKEALSVSQKKTEEQWRRRGIPERVAQHSLHIPVEGAGDPGGRHDNAHKPPGADHQLPADRTGPPEVQETREKCHAFKEKTSRGLTRRFKLLRMEKTIIEGNLKHSNKLNLSFLDGDFDRDFSRMGSPAKRATPRRQEKQSSARGSGHEDESPLPPVQERLAYLRPSRELLEFYRQKIAQYDGENEDLLRMLEKHRSIIDDQHKLQWELRQREGEITELQNALSDMQVYLFQEREQSLRLYAENDRLKIRELEDRKKIQHLLGLVGPDAGEVTYFHREPPHKVTVTQKRSDSAAEDELNLRPTKIRPAASRKESNKRSKAADGESVDTLEKYKNDNQTLLLQVEALQAQLEEQTRLAKEQVEALLEDRKVKTEEAQAQQRRDQERIAALSDKLQRTQNLLHESTRDFLQLKFESRAHEKSWMAEKDGLLRKLDSCQQRPKKAGSAGPEPGRAWQPGGSTARLRPQPQREAEQMHREELKEELKQAQRLAEMYREQCIAMETELSQIREEGDVGREIFQERSEKMAKRLQVMTQRYEASEKRRVMEVEGFKTDLKQLRQKLKDVEKQLIKVTLNIGPDQDLAILHEVRQSNSRTKKLQEELMRLKAKIYGLENELRFT</sequence>
<evidence type="ECO:0000256" key="1">
    <source>
        <dbReference type="ARBA" id="ARBA00023054"/>
    </source>
</evidence>
<feature type="compositionally biased region" description="Basic and acidic residues" evidence="3">
    <location>
        <begin position="793"/>
        <end position="802"/>
    </location>
</feature>
<dbReference type="PANTHER" id="PTHR22091:SF1">
    <property type="entry name" value="COILED-COIL DOMAIN-CONTAINING PROTEIN 77"/>
    <property type="match status" value="1"/>
</dbReference>
<dbReference type="InterPro" id="IPR049258">
    <property type="entry name" value="ODAD1_CC"/>
</dbReference>
<feature type="coiled-coil region" evidence="2">
    <location>
        <begin position="873"/>
        <end position="940"/>
    </location>
</feature>
<feature type="compositionally biased region" description="Basic and acidic residues" evidence="3">
    <location>
        <begin position="462"/>
        <end position="478"/>
    </location>
</feature>
<feature type="region of interest" description="Disordered" evidence="3">
    <location>
        <begin position="451"/>
        <end position="485"/>
    </location>
</feature>
<reference evidence="5 6" key="2">
    <citation type="submission" date="2019-01" db="EMBL/GenBank/DDBJ databases">
        <title>A chromosome length genome reference of the Java medaka (oryzias javanicus).</title>
        <authorList>
            <person name="Herpin A."/>
            <person name="Takehana Y."/>
            <person name="Naruse K."/>
            <person name="Ansai S."/>
            <person name="Kawaguchi M."/>
        </authorList>
    </citation>
    <scope>NUCLEOTIDE SEQUENCE [LARGE SCALE GENOMIC DNA]</scope>
    <source>
        <strain evidence="5">RS831</strain>
        <tissue evidence="5">Whole body</tissue>
    </source>
</reference>
<feature type="domain" description="ODAD1 central coiled coil region" evidence="4">
    <location>
        <begin position="105"/>
        <end position="342"/>
    </location>
</feature>
<dbReference type="EMBL" id="CM012442">
    <property type="protein sequence ID" value="RVE72213.1"/>
    <property type="molecule type" value="Genomic_DNA"/>
</dbReference>
<keyword evidence="6" id="KW-1185">Reference proteome</keyword>
<dbReference type="GO" id="GO:0005813">
    <property type="term" value="C:centrosome"/>
    <property type="evidence" value="ECO:0007669"/>
    <property type="project" value="TreeGrafter"/>
</dbReference>
<dbReference type="InterPro" id="IPR037696">
    <property type="entry name" value="CCDC77"/>
</dbReference>
<gene>
    <name evidence="5" type="ORF">OJAV_G00059640</name>
</gene>
<feature type="coiled-coil region" evidence="2">
    <location>
        <begin position="50"/>
        <end position="91"/>
    </location>
</feature>
<evidence type="ECO:0000256" key="3">
    <source>
        <dbReference type="SAM" id="MobiDB-lite"/>
    </source>
</evidence>
<evidence type="ECO:0000313" key="5">
    <source>
        <dbReference type="EMBL" id="RVE72213.1"/>
    </source>
</evidence>
<feature type="region of interest" description="Disordered" evidence="3">
    <location>
        <begin position="762"/>
        <end position="802"/>
    </location>
</feature>
<evidence type="ECO:0000313" key="6">
    <source>
        <dbReference type="Proteomes" id="UP000283210"/>
    </source>
</evidence>
<dbReference type="AlphaFoldDB" id="A0A437DBB2"/>
<feature type="compositionally biased region" description="Basic and acidic residues" evidence="3">
    <location>
        <begin position="368"/>
        <end position="379"/>
    </location>
</feature>
<reference evidence="5 6" key="1">
    <citation type="submission" date="2018-11" db="EMBL/GenBank/DDBJ databases">
        <authorList>
            <person name="Lopez-Roques C."/>
            <person name="Donnadieu C."/>
            <person name="Bouchez O."/>
            <person name="Klopp C."/>
            <person name="Cabau C."/>
            <person name="Zahm M."/>
        </authorList>
    </citation>
    <scope>NUCLEOTIDE SEQUENCE [LARGE SCALE GENOMIC DNA]</scope>
    <source>
        <strain evidence="5">RS831</strain>
        <tissue evidence="5">Whole body</tissue>
    </source>
</reference>
<feature type="region of interest" description="Disordered" evidence="3">
    <location>
        <begin position="356"/>
        <end position="395"/>
    </location>
</feature>
<organism evidence="5 6">
    <name type="scientific">Oryzias javanicus</name>
    <name type="common">Javanese ricefish</name>
    <name type="synonym">Aplocheilus javanicus</name>
    <dbReference type="NCBI Taxonomy" id="123683"/>
    <lineage>
        <taxon>Eukaryota</taxon>
        <taxon>Metazoa</taxon>
        <taxon>Chordata</taxon>
        <taxon>Craniata</taxon>
        <taxon>Vertebrata</taxon>
        <taxon>Euteleostomi</taxon>
        <taxon>Actinopterygii</taxon>
        <taxon>Neopterygii</taxon>
        <taxon>Teleostei</taxon>
        <taxon>Neoteleostei</taxon>
        <taxon>Acanthomorphata</taxon>
        <taxon>Ovalentaria</taxon>
        <taxon>Atherinomorphae</taxon>
        <taxon>Beloniformes</taxon>
        <taxon>Adrianichthyidae</taxon>
        <taxon>Oryziinae</taxon>
        <taxon>Oryzias</taxon>
    </lineage>
</organism>
<dbReference type="OrthoDB" id="191169at2759"/>
<keyword evidence="1 2" id="KW-0175">Coiled coil</keyword>
<accession>A0A437DBB2</accession>
<dbReference type="Pfam" id="PF21773">
    <property type="entry name" value="ODAD1_CC"/>
    <property type="match status" value="1"/>
</dbReference>
<feature type="coiled-coil region" evidence="2">
    <location>
        <begin position="297"/>
        <end position="342"/>
    </location>
</feature>